<keyword evidence="2" id="KW-1185">Reference proteome</keyword>
<organism evidence="1 2">
    <name type="scientific">Brachionus calyciflorus</name>
    <dbReference type="NCBI Taxonomy" id="104777"/>
    <lineage>
        <taxon>Eukaryota</taxon>
        <taxon>Metazoa</taxon>
        <taxon>Spiralia</taxon>
        <taxon>Gnathifera</taxon>
        <taxon>Rotifera</taxon>
        <taxon>Eurotatoria</taxon>
        <taxon>Monogononta</taxon>
        <taxon>Pseudotrocha</taxon>
        <taxon>Ploima</taxon>
        <taxon>Brachionidae</taxon>
        <taxon>Brachionus</taxon>
    </lineage>
</organism>
<dbReference type="Proteomes" id="UP000663879">
    <property type="component" value="Unassembled WGS sequence"/>
</dbReference>
<sequence length="332" mass="39245">MAAEFFVSSFFDSKDETYYSFQSFFVKFFANKTPNKIKISYNDHDKYLLNKLRDAIVTNFYINQNINSIENFFRRDIQTIVDILQENSDNELHLARLLFLLHLTNSKLSKIELEILFQYPKGIELTSNLSNLENDLNRLKSHKIKENGIIRKTIQRISINNGYEINFNHLNDIKLKFFNSNQNLNVFGFAGINQIYINVSQIKILKDKLNNFNSEKQMNFIRLFFLSQVLNQIIHVLIRATKNELNIPSFNYLYQQKMNDLINLGLLEEKEIFKEKIEWNKSAESPCLNLSYLNFFYDQVFEKDILEDFCFDKSGLIIDNTFPKLMAISAIF</sequence>
<dbReference type="AlphaFoldDB" id="A0A813M6I8"/>
<proteinExistence type="predicted"/>
<dbReference type="EMBL" id="CAJNOC010000015">
    <property type="protein sequence ID" value="CAF0706132.1"/>
    <property type="molecule type" value="Genomic_DNA"/>
</dbReference>
<name>A0A813M6I8_9BILA</name>
<reference evidence="1" key="1">
    <citation type="submission" date="2021-02" db="EMBL/GenBank/DDBJ databases">
        <authorList>
            <person name="Nowell W R."/>
        </authorList>
    </citation>
    <scope>NUCLEOTIDE SEQUENCE</scope>
    <source>
        <strain evidence="1">Ploen Becks lab</strain>
    </source>
</reference>
<gene>
    <name evidence="1" type="ORF">OXX778_LOCUS336</name>
</gene>
<accession>A0A813M6I8</accession>
<evidence type="ECO:0000313" key="2">
    <source>
        <dbReference type="Proteomes" id="UP000663879"/>
    </source>
</evidence>
<evidence type="ECO:0000313" key="1">
    <source>
        <dbReference type="EMBL" id="CAF0706132.1"/>
    </source>
</evidence>
<comment type="caution">
    <text evidence="1">The sequence shown here is derived from an EMBL/GenBank/DDBJ whole genome shotgun (WGS) entry which is preliminary data.</text>
</comment>
<protein>
    <submittedName>
        <fullName evidence="1">Uncharacterized protein</fullName>
    </submittedName>
</protein>